<dbReference type="RefSeq" id="WP_208341344.1">
    <property type="nucleotide sequence ID" value="NZ_CAWQFN010000863.1"/>
</dbReference>
<gene>
    <name evidence="1" type="ORF">G7B40_010105</name>
</gene>
<protein>
    <submittedName>
        <fullName evidence="1">Uncharacterized protein</fullName>
    </submittedName>
</protein>
<dbReference type="AlphaFoldDB" id="A0AAP5M8N7"/>
<sequence length="75" mass="8384">MTQNVSDIEELDFSDDEQNTETIKHLLVGSPKAVTNTIHALFKLGYADPTAWSRPVPTNKHGEVMSIFTRSILVK</sequence>
<dbReference type="EMBL" id="JAALHA020000003">
    <property type="protein sequence ID" value="MDR9894917.1"/>
    <property type="molecule type" value="Genomic_DNA"/>
</dbReference>
<reference evidence="2" key="1">
    <citation type="journal article" date="2021" name="Science">
        <title>Hunting the eagle killer: A cyanobacterial neurotoxin causes vacuolar myelinopathy.</title>
        <authorList>
            <person name="Breinlinger S."/>
            <person name="Phillips T.J."/>
            <person name="Haram B.N."/>
            <person name="Mares J."/>
            <person name="Martinez Yerena J.A."/>
            <person name="Hrouzek P."/>
            <person name="Sobotka R."/>
            <person name="Henderson W.M."/>
            <person name="Schmieder P."/>
            <person name="Williams S.M."/>
            <person name="Lauderdale J.D."/>
            <person name="Wilde H.D."/>
            <person name="Gerrin W."/>
            <person name="Kust A."/>
            <person name="Washington J.W."/>
            <person name="Wagner C."/>
            <person name="Geier B."/>
            <person name="Liebeke M."/>
            <person name="Enke H."/>
            <person name="Niedermeyer T.H.J."/>
            <person name="Wilde S.B."/>
        </authorList>
    </citation>
    <scope>NUCLEOTIDE SEQUENCE [LARGE SCALE GENOMIC DNA]</scope>
    <source>
        <strain evidence="2">Thurmond2011</strain>
    </source>
</reference>
<evidence type="ECO:0000313" key="1">
    <source>
        <dbReference type="EMBL" id="MDR9894917.1"/>
    </source>
</evidence>
<name>A0AAP5M8N7_9CYAN</name>
<keyword evidence="2" id="KW-1185">Reference proteome</keyword>
<proteinExistence type="predicted"/>
<organism evidence="1 2">
    <name type="scientific">Aetokthonos hydrillicola Thurmond2011</name>
    <dbReference type="NCBI Taxonomy" id="2712845"/>
    <lineage>
        <taxon>Bacteria</taxon>
        <taxon>Bacillati</taxon>
        <taxon>Cyanobacteriota</taxon>
        <taxon>Cyanophyceae</taxon>
        <taxon>Nostocales</taxon>
        <taxon>Hapalosiphonaceae</taxon>
        <taxon>Aetokthonos</taxon>
    </lineage>
</organism>
<evidence type="ECO:0000313" key="2">
    <source>
        <dbReference type="Proteomes" id="UP000667802"/>
    </source>
</evidence>
<comment type="caution">
    <text evidence="1">The sequence shown here is derived from an EMBL/GenBank/DDBJ whole genome shotgun (WGS) entry which is preliminary data.</text>
</comment>
<accession>A0AAP5M8N7</accession>
<dbReference type="Proteomes" id="UP000667802">
    <property type="component" value="Unassembled WGS sequence"/>
</dbReference>